<feature type="transmembrane region" description="Helical" evidence="8">
    <location>
        <begin position="171"/>
        <end position="196"/>
    </location>
</feature>
<dbReference type="Proteomes" id="UP000192610">
    <property type="component" value="Unassembled WGS sequence"/>
</dbReference>
<accession>A0A1V9EA59</accession>
<dbReference type="GO" id="GO:0005886">
    <property type="term" value="C:plasma membrane"/>
    <property type="evidence" value="ECO:0007669"/>
    <property type="project" value="UniProtKB-SubCell"/>
</dbReference>
<dbReference type="AlphaFoldDB" id="A0A1V9EA59"/>
<keyword evidence="6 8" id="KW-0472">Membrane</keyword>
<evidence type="ECO:0000256" key="8">
    <source>
        <dbReference type="SAM" id="Phobius"/>
    </source>
</evidence>
<feature type="transmembrane region" description="Helical" evidence="8">
    <location>
        <begin position="376"/>
        <end position="409"/>
    </location>
</feature>
<name>A0A1V9EA59_9BACT</name>
<evidence type="ECO:0000313" key="10">
    <source>
        <dbReference type="Proteomes" id="UP000192610"/>
    </source>
</evidence>
<comment type="similarity">
    <text evidence="7">Belongs to the glycosyltransferase 87 family.</text>
</comment>
<dbReference type="Pfam" id="PF09594">
    <property type="entry name" value="GT87"/>
    <property type="match status" value="1"/>
</dbReference>
<keyword evidence="10" id="KW-1185">Reference proteome</keyword>
<evidence type="ECO:0000256" key="4">
    <source>
        <dbReference type="ARBA" id="ARBA00022692"/>
    </source>
</evidence>
<evidence type="ECO:0000256" key="3">
    <source>
        <dbReference type="ARBA" id="ARBA00022679"/>
    </source>
</evidence>
<organism evidence="9 10">
    <name type="scientific">Niastella yeongjuensis</name>
    <dbReference type="NCBI Taxonomy" id="354355"/>
    <lineage>
        <taxon>Bacteria</taxon>
        <taxon>Pseudomonadati</taxon>
        <taxon>Bacteroidota</taxon>
        <taxon>Chitinophagia</taxon>
        <taxon>Chitinophagales</taxon>
        <taxon>Chitinophagaceae</taxon>
        <taxon>Niastella</taxon>
    </lineage>
</organism>
<feature type="transmembrane region" description="Helical" evidence="8">
    <location>
        <begin position="203"/>
        <end position="226"/>
    </location>
</feature>
<feature type="transmembrane region" description="Helical" evidence="8">
    <location>
        <begin position="278"/>
        <end position="300"/>
    </location>
</feature>
<comment type="caution">
    <text evidence="9">The sequence shown here is derived from an EMBL/GenBank/DDBJ whole genome shotgun (WGS) entry which is preliminary data.</text>
</comment>
<dbReference type="STRING" id="354355.SAMN05660816_03227"/>
<evidence type="ECO:0000256" key="7">
    <source>
        <dbReference type="ARBA" id="ARBA00024033"/>
    </source>
</evidence>
<dbReference type="EMBL" id="LVXG01000056">
    <property type="protein sequence ID" value="OQP43017.1"/>
    <property type="molecule type" value="Genomic_DNA"/>
</dbReference>
<protein>
    <recommendedName>
        <fullName evidence="11">DUF2029 domain-containing protein</fullName>
    </recommendedName>
</protein>
<feature type="transmembrane region" description="Helical" evidence="8">
    <location>
        <begin position="128"/>
        <end position="159"/>
    </location>
</feature>
<keyword evidence="2" id="KW-1003">Cell membrane</keyword>
<sequence length="522" mass="58814">MIPNSRLKRYALYYPLLLLAVMLAWFIFKATSAPFSDYAGYYFGSRALLRGNYETVYDTWSLNQLIAQQGYSGIFVSYTPFPPFTSIVLAPFLLFPVAVSKILFNVFSAVMFIWVLARAGKYLSLPPWVLWLMPVIFFIPLHNNIFFGQAYLLLFALLLEGYIAYKKGKPVIAALLWGVAIVFKLFPLVILFFLLAKKQYKQVVYCLAVCALLGSISVLLNGFAAWQYYVFTIFPRANNGELNDSYTYLFQSAFMLLKNLFVYDAVQNPQVVLSSMPVFVICMVLFKALLLACCVGITIHKKATDFVAFAGWITASLLLSPNGSSYSLILLLMPLLALARSKPVYLVTVMALLVLVCFIPVSALGGKPLLLQFPRLYGLLLLFGVLMVAAGMQFSVKLFAALVAVLLLADAGKLFPKPDKSTYLLLQPLPFVYEYAIKENQLVYRYWDGSGSHETSTHYGVHNYSTSDVRIQNNQVYYKNKQLTSTPDLKKQPMLVNGTQIIYLSDRNRGFGFYTLRTITNL</sequence>
<gene>
    <name evidence="9" type="ORF">A4H97_12790</name>
</gene>
<dbReference type="InterPro" id="IPR018584">
    <property type="entry name" value="GT87"/>
</dbReference>
<keyword evidence="4 8" id="KW-0812">Transmembrane</keyword>
<dbReference type="GO" id="GO:0016758">
    <property type="term" value="F:hexosyltransferase activity"/>
    <property type="evidence" value="ECO:0007669"/>
    <property type="project" value="InterPro"/>
</dbReference>
<evidence type="ECO:0000256" key="6">
    <source>
        <dbReference type="ARBA" id="ARBA00023136"/>
    </source>
</evidence>
<feature type="transmembrane region" description="Helical" evidence="8">
    <location>
        <begin position="306"/>
        <end position="332"/>
    </location>
</feature>
<evidence type="ECO:0000256" key="1">
    <source>
        <dbReference type="ARBA" id="ARBA00004651"/>
    </source>
</evidence>
<proteinExistence type="inferred from homology"/>
<evidence type="ECO:0000256" key="2">
    <source>
        <dbReference type="ARBA" id="ARBA00022475"/>
    </source>
</evidence>
<keyword evidence="3" id="KW-0808">Transferase</keyword>
<evidence type="ECO:0000256" key="5">
    <source>
        <dbReference type="ARBA" id="ARBA00022989"/>
    </source>
</evidence>
<comment type="subcellular location">
    <subcellularLocation>
        <location evidence="1">Cell membrane</location>
        <topology evidence="1">Multi-pass membrane protein</topology>
    </subcellularLocation>
</comment>
<evidence type="ECO:0000313" key="9">
    <source>
        <dbReference type="EMBL" id="OQP43017.1"/>
    </source>
</evidence>
<feature type="transmembrane region" description="Helical" evidence="8">
    <location>
        <begin position="12"/>
        <end position="28"/>
    </location>
</feature>
<feature type="transmembrane region" description="Helical" evidence="8">
    <location>
        <begin position="344"/>
        <end position="364"/>
    </location>
</feature>
<feature type="transmembrane region" description="Helical" evidence="8">
    <location>
        <begin position="87"/>
        <end position="116"/>
    </location>
</feature>
<reference evidence="10" key="1">
    <citation type="submission" date="2016-04" db="EMBL/GenBank/DDBJ databases">
        <authorList>
            <person name="Chen L."/>
            <person name="Zhuang W."/>
            <person name="Wang G."/>
        </authorList>
    </citation>
    <scope>NUCLEOTIDE SEQUENCE [LARGE SCALE GENOMIC DNA]</scope>
    <source>
        <strain evidence="10">17621</strain>
    </source>
</reference>
<evidence type="ECO:0008006" key="11">
    <source>
        <dbReference type="Google" id="ProtNLM"/>
    </source>
</evidence>
<keyword evidence="5 8" id="KW-1133">Transmembrane helix</keyword>